<dbReference type="SUPFAM" id="SSF52540">
    <property type="entry name" value="P-loop containing nucleoside triphosphate hydrolases"/>
    <property type="match status" value="1"/>
</dbReference>
<evidence type="ECO:0000256" key="1">
    <source>
        <dbReference type="SAM" id="MobiDB-lite"/>
    </source>
</evidence>
<keyword evidence="3" id="KW-1185">Reference proteome</keyword>
<feature type="compositionally biased region" description="Polar residues" evidence="1">
    <location>
        <begin position="33"/>
        <end position="56"/>
    </location>
</feature>
<sequence length="2039" mass="228657">MDYSTPYAPPSLFPTSPGHHDVSSMDRGPLGNTDENSSNTQTYRPNRNTDTRQPISPGNKVDPRTSSVPLVANGQTYRQDRGGQMDFAGKNVQNGKVPQPPVMDLAENIKGMYRLLDLISESGSNGCVDKVIIAQDSLKRFINGICPGSYASVTKVDFKALDQSMIKPLGVYGSKVEIIRLLRSLNAVNEDIARLLIALTELGSSRPSLSSGLYVLAAGQVDPNQERHYVIYWPEDSTWNDSAASSVCRNRVTFMRWVFKFVEVIALLSAEHSASIVWGDEDSDTESVDIDTGDDDRLFTYEVAKRNEQEESAVARPGFQMNSRHIWRYMVPAHCSVDPSTFIPRLFHGETSQGFWTVTYVQQCIRSHILDQCQYTSLSLNHLLNENTLSLSESLDEDAIQILVEVGLSNMFPDQYNEWHVAVTDTRERFRQELSERQDKVFRDLVCREVSLTRALRDEIVGDVMRLFPSIERGALSSRVWVDGGSDVDHEIAQLTVVDDLRQVYHGFNDIYEHHVQNAKIHSVKGAEFKSLKDRLVSVCHLLKKHPDLPPGKRTELIQAFLAEENLRRVRQLVPKNDKNKEPGKSKEPGKNKESGKTSWLSFPFSKIMTLFSGSKGTNEDSLEEELKKITSGVKDSKFLAELKGIDDKDLEVPIRRVVDLACTQLSSSIDAAVKKMTHAVLQMQQEECKGSIQREIDAEERNVLHDLFLKLIRDVNESSPRRDTSTVLIHGVQRFRKNEYYVTGRRDELQEPKLKFRVHLMDLTSDDKQTMKFNPRHIPTPAVSDQRSGEFHLPLDLRIVFHKLLENEKLVLVLADREKHSIYYERLSAMDAAIQRNKPIKTLNRDKVGEDALFAYDEAKRMLTVCASAKMQLYAFVFDETFRSLQGQGSPISLVPWYSQADISILQLSSVCGSDEVVLVDSYAQIRIFSFITQQFRPSSLQLPSLPSAVYPTPDGSCLLVLHAQGSQPSLTAYHWDTFGSTGGIPLPIPAFPLDGAIVTSMVSRGHVFLLALDIDTQCINSIAIDITRKVTEVVFQEKGSRNGSNNDARTTQHNNLLDCHKEVWTRFPVLPAVKRRTITSLSERQQRSLTFITENPTRPFASYFSNLIQGFVRTTRKPTGDELRGIKVSAADFESFRDKTVFDLKWNVSRYRVGEWLVDLLCLIPIHIAVCRENRFVPLANGVISAELERSLLGADVNQIVDKLSFGWYESIFQSYMALKPVKVVSSMGQQSVGKSFALNHLVDTSFAGSAMRTTEGVWLSVTPTDDELIVALDFEGVDSVERSPQEDTLLVLFNTALSNLVLFRNNFAFGRDISGLFQSFQSSASVLDPAANPSLFQSTLVIIIKDVVESDKVEIAREFSLKFQNIVEREQDANFISRLHGGKLDIIPWPVIESKEFYKSFTTLKRRLDLQKVSHPTAGEFLHRIKTLMAKLKTNDWGALSQTMAEHRAKSLSALLPITLATGLLETEPEPELLKDFDTDLIVDGNDTAAYFAISDGEPIPSPQIEMQLAALLEPWSPSKPRQFMPESDLLVELRAYLSELVDLRVNHVRSWLNCNLARFQGDHAAIEDLRRRFDNMAIEMKTNVQLCGAQCALCNLLCIRSRLHEGDHSCNTDHKCAYNCVFCEDDVKLCSTRAGHPGEHICVVTAHLCGEPCKLFGRRGCLEDCTKVMGHDEDEDDHMCSALIHMCGEPCALKGMKLPDGKIYSCPERCSIPSDQVHEIHSCDTRLCPSTCSLCKRLCGELHLHGLTAGTHHLCGEAHVCSALCTDKGICQIDTAPQSIEVTFTGRHETFQYTKYTQVAKRLQCVRTIQPGQMLHEGAHTHSKENQPFHFCEARCESCGYFCTLPLGHTQKEHETSHGSMTHTRWAVDGPDGTTLELAGRKFSSNDDGAPMMCNLVCTSMGRHVHISYCRAADGGPCDGAEAQHINERMTPDPNKPKDAITHGLFWRRLGFKDPYTRDEQTNFAKCDSMCPGPEHLGTPAGTGQPSYCTLPMFHPPRNPNDSVNGLGYISNDGHLFECNNPVVMQQAFHVLNVC</sequence>
<proteinExistence type="predicted"/>
<reference evidence="2" key="2">
    <citation type="journal article" date="2020" name="Nat. Commun.">
        <title>Large-scale genome sequencing of mycorrhizal fungi provides insights into the early evolution of symbiotic traits.</title>
        <authorList>
            <person name="Miyauchi S."/>
            <person name="Kiss E."/>
            <person name="Kuo A."/>
            <person name="Drula E."/>
            <person name="Kohler A."/>
            <person name="Sanchez-Garcia M."/>
            <person name="Morin E."/>
            <person name="Andreopoulos B."/>
            <person name="Barry K.W."/>
            <person name="Bonito G."/>
            <person name="Buee M."/>
            <person name="Carver A."/>
            <person name="Chen C."/>
            <person name="Cichocki N."/>
            <person name="Clum A."/>
            <person name="Culley D."/>
            <person name="Crous P.W."/>
            <person name="Fauchery L."/>
            <person name="Girlanda M."/>
            <person name="Hayes R.D."/>
            <person name="Keri Z."/>
            <person name="LaButti K."/>
            <person name="Lipzen A."/>
            <person name="Lombard V."/>
            <person name="Magnuson J."/>
            <person name="Maillard F."/>
            <person name="Murat C."/>
            <person name="Nolan M."/>
            <person name="Ohm R.A."/>
            <person name="Pangilinan J."/>
            <person name="Pereira M.F."/>
            <person name="Perotto S."/>
            <person name="Peter M."/>
            <person name="Pfister S."/>
            <person name="Riley R."/>
            <person name="Sitrit Y."/>
            <person name="Stielow J.B."/>
            <person name="Szollosi G."/>
            <person name="Zifcakova L."/>
            <person name="Stursova M."/>
            <person name="Spatafora J.W."/>
            <person name="Tedersoo L."/>
            <person name="Vaario L.M."/>
            <person name="Yamada A."/>
            <person name="Yan M."/>
            <person name="Wang P."/>
            <person name="Xu J."/>
            <person name="Bruns T."/>
            <person name="Baldrian P."/>
            <person name="Vilgalys R."/>
            <person name="Dunand C."/>
            <person name="Henrissat B."/>
            <person name="Grigoriev I.V."/>
            <person name="Hibbett D."/>
            <person name="Nagy L.G."/>
            <person name="Martin F.M."/>
        </authorList>
    </citation>
    <scope>NUCLEOTIDE SEQUENCE</scope>
    <source>
        <strain evidence="2">Prilba</strain>
    </source>
</reference>
<dbReference type="EMBL" id="WHVB01000041">
    <property type="protein sequence ID" value="KAF8466464.1"/>
    <property type="molecule type" value="Genomic_DNA"/>
</dbReference>
<feature type="region of interest" description="Disordered" evidence="1">
    <location>
        <begin position="1"/>
        <end position="70"/>
    </location>
</feature>
<feature type="compositionally biased region" description="Basic and acidic residues" evidence="1">
    <location>
        <begin position="576"/>
        <end position="596"/>
    </location>
</feature>
<dbReference type="InterPro" id="IPR027417">
    <property type="entry name" value="P-loop_NTPase"/>
</dbReference>
<evidence type="ECO:0008006" key="4">
    <source>
        <dbReference type="Google" id="ProtNLM"/>
    </source>
</evidence>
<reference evidence="2" key="1">
    <citation type="submission" date="2019-10" db="EMBL/GenBank/DDBJ databases">
        <authorList>
            <consortium name="DOE Joint Genome Institute"/>
            <person name="Kuo A."/>
            <person name="Miyauchi S."/>
            <person name="Kiss E."/>
            <person name="Drula E."/>
            <person name="Kohler A."/>
            <person name="Sanchez-Garcia M."/>
            <person name="Andreopoulos B."/>
            <person name="Barry K.W."/>
            <person name="Bonito G."/>
            <person name="Buee M."/>
            <person name="Carver A."/>
            <person name="Chen C."/>
            <person name="Cichocki N."/>
            <person name="Clum A."/>
            <person name="Culley D."/>
            <person name="Crous P.W."/>
            <person name="Fauchery L."/>
            <person name="Girlanda M."/>
            <person name="Hayes R."/>
            <person name="Keri Z."/>
            <person name="LaButti K."/>
            <person name="Lipzen A."/>
            <person name="Lombard V."/>
            <person name="Magnuson J."/>
            <person name="Maillard F."/>
            <person name="Morin E."/>
            <person name="Murat C."/>
            <person name="Nolan M."/>
            <person name="Ohm R."/>
            <person name="Pangilinan J."/>
            <person name="Pereira M."/>
            <person name="Perotto S."/>
            <person name="Peter M."/>
            <person name="Riley R."/>
            <person name="Sitrit Y."/>
            <person name="Stielow B."/>
            <person name="Szollosi G."/>
            <person name="Zifcakova L."/>
            <person name="Stursova M."/>
            <person name="Spatafora J.W."/>
            <person name="Tedersoo L."/>
            <person name="Vaario L.-M."/>
            <person name="Yamada A."/>
            <person name="Yan M."/>
            <person name="Wang P."/>
            <person name="Xu J."/>
            <person name="Bruns T."/>
            <person name="Baldrian P."/>
            <person name="Vilgalys R."/>
            <person name="Henrissat B."/>
            <person name="Grigoriev I.V."/>
            <person name="Hibbett D."/>
            <person name="Nagy L.G."/>
            <person name="Martin F.M."/>
        </authorList>
    </citation>
    <scope>NUCLEOTIDE SEQUENCE</scope>
    <source>
        <strain evidence="2">Prilba</strain>
    </source>
</reference>
<gene>
    <name evidence="2" type="ORF">DFH94DRAFT_341523</name>
</gene>
<dbReference type="OrthoDB" id="2343366at2759"/>
<dbReference type="PANTHER" id="PTHR22796">
    <property type="entry name" value="URG4-RELATED"/>
    <property type="match status" value="1"/>
</dbReference>
<evidence type="ECO:0000313" key="2">
    <source>
        <dbReference type="EMBL" id="KAF8466464.1"/>
    </source>
</evidence>
<accession>A0A9P5MQF7</accession>
<comment type="caution">
    <text evidence="2">The sequence shown here is derived from an EMBL/GenBank/DDBJ whole genome shotgun (WGS) entry which is preliminary data.</text>
</comment>
<dbReference type="Gene3D" id="3.40.50.300">
    <property type="entry name" value="P-loop containing nucleotide triphosphate hydrolases"/>
    <property type="match status" value="1"/>
</dbReference>
<name>A0A9P5MQF7_9AGAM</name>
<feature type="region of interest" description="Disordered" evidence="1">
    <location>
        <begin position="572"/>
        <end position="598"/>
    </location>
</feature>
<protein>
    <recommendedName>
        <fullName evidence="4">VWFA domain-containing protein</fullName>
    </recommendedName>
</protein>
<evidence type="ECO:0000313" key="3">
    <source>
        <dbReference type="Proteomes" id="UP000759537"/>
    </source>
</evidence>
<organism evidence="2 3">
    <name type="scientific">Russula ochroleuca</name>
    <dbReference type="NCBI Taxonomy" id="152965"/>
    <lineage>
        <taxon>Eukaryota</taxon>
        <taxon>Fungi</taxon>
        <taxon>Dikarya</taxon>
        <taxon>Basidiomycota</taxon>
        <taxon>Agaricomycotina</taxon>
        <taxon>Agaricomycetes</taxon>
        <taxon>Russulales</taxon>
        <taxon>Russulaceae</taxon>
        <taxon>Russula</taxon>
    </lineage>
</organism>
<dbReference type="PANTHER" id="PTHR22796:SF1">
    <property type="entry name" value="VWFA DOMAIN-CONTAINING PROTEIN"/>
    <property type="match status" value="1"/>
</dbReference>
<dbReference type="Proteomes" id="UP000759537">
    <property type="component" value="Unassembled WGS sequence"/>
</dbReference>